<dbReference type="InterPro" id="IPR035897">
    <property type="entry name" value="Toll_tir_struct_dom_sf"/>
</dbReference>
<evidence type="ECO:0000259" key="2">
    <source>
        <dbReference type="PROSITE" id="PS50104"/>
    </source>
</evidence>
<dbReference type="Pfam" id="PF00931">
    <property type="entry name" value="NB-ARC"/>
    <property type="match status" value="1"/>
</dbReference>
<name>A0A7I4DCA8_PHYPA</name>
<dbReference type="GO" id="GO:0043531">
    <property type="term" value="F:ADP binding"/>
    <property type="evidence" value="ECO:0007669"/>
    <property type="project" value="InterPro"/>
</dbReference>
<dbReference type="KEGG" id="ppp:112293434"/>
<dbReference type="EnsemblPlants" id="Pp3c2_5130V3.3">
    <property type="protein sequence ID" value="Pp3c2_5130V3.3"/>
    <property type="gene ID" value="Pp3c2_5130"/>
</dbReference>
<evidence type="ECO:0000256" key="1">
    <source>
        <dbReference type="SAM" id="MobiDB-lite"/>
    </source>
</evidence>
<dbReference type="Proteomes" id="UP000006727">
    <property type="component" value="Chromosome 2"/>
</dbReference>
<dbReference type="InterPro" id="IPR000157">
    <property type="entry name" value="TIR_dom"/>
</dbReference>
<protein>
    <recommendedName>
        <fullName evidence="2">TIR domain-containing protein</fullName>
    </recommendedName>
</protein>
<dbReference type="Pfam" id="PF13676">
    <property type="entry name" value="TIR_2"/>
    <property type="match status" value="1"/>
</dbReference>
<dbReference type="Gene3D" id="3.40.50.300">
    <property type="entry name" value="P-loop containing nucleotide triphosphate hydrolases"/>
    <property type="match status" value="1"/>
</dbReference>
<reference evidence="3 4" key="2">
    <citation type="journal article" date="2018" name="Plant J.">
        <title>The Physcomitrella patens chromosome-scale assembly reveals moss genome structure and evolution.</title>
        <authorList>
            <person name="Lang D."/>
            <person name="Ullrich K.K."/>
            <person name="Murat F."/>
            <person name="Fuchs J."/>
            <person name="Jenkins J."/>
            <person name="Haas F.B."/>
            <person name="Piednoel M."/>
            <person name="Gundlach H."/>
            <person name="Van Bel M."/>
            <person name="Meyberg R."/>
            <person name="Vives C."/>
            <person name="Morata J."/>
            <person name="Symeonidi A."/>
            <person name="Hiss M."/>
            <person name="Muchero W."/>
            <person name="Kamisugi Y."/>
            <person name="Saleh O."/>
            <person name="Blanc G."/>
            <person name="Decker E.L."/>
            <person name="van Gessel N."/>
            <person name="Grimwood J."/>
            <person name="Hayes R.D."/>
            <person name="Graham S.W."/>
            <person name="Gunter L.E."/>
            <person name="McDaniel S.F."/>
            <person name="Hoernstein S.N.W."/>
            <person name="Larsson A."/>
            <person name="Li F.W."/>
            <person name="Perroud P.F."/>
            <person name="Phillips J."/>
            <person name="Ranjan P."/>
            <person name="Rokshar D.S."/>
            <person name="Rothfels C.J."/>
            <person name="Schneider L."/>
            <person name="Shu S."/>
            <person name="Stevenson D.W."/>
            <person name="Thummler F."/>
            <person name="Tillich M."/>
            <person name="Villarreal Aguilar J.C."/>
            <person name="Widiez T."/>
            <person name="Wong G.K."/>
            <person name="Wymore A."/>
            <person name="Zhang Y."/>
            <person name="Zimmer A.D."/>
            <person name="Quatrano R.S."/>
            <person name="Mayer K.F.X."/>
            <person name="Goodstein D."/>
            <person name="Casacuberta J.M."/>
            <person name="Vandepoele K."/>
            <person name="Reski R."/>
            <person name="Cuming A.C."/>
            <person name="Tuskan G.A."/>
            <person name="Maumus F."/>
            <person name="Salse J."/>
            <person name="Schmutz J."/>
            <person name="Rensing S.A."/>
        </authorList>
    </citation>
    <scope>NUCLEOTIDE SEQUENCE [LARGE SCALE GENOMIC DNA]</scope>
    <source>
        <strain evidence="3 4">cv. Gransden 2004</strain>
    </source>
</reference>
<evidence type="ECO:0000313" key="3">
    <source>
        <dbReference type="EnsemblPlants" id="Pp3c2_5130V3.3"/>
    </source>
</evidence>
<reference evidence="3" key="3">
    <citation type="submission" date="2020-12" db="UniProtKB">
        <authorList>
            <consortium name="EnsemblPlants"/>
        </authorList>
    </citation>
    <scope>IDENTIFICATION</scope>
</reference>
<feature type="region of interest" description="Disordered" evidence="1">
    <location>
        <begin position="678"/>
        <end position="703"/>
    </location>
</feature>
<evidence type="ECO:0000313" key="4">
    <source>
        <dbReference type="Proteomes" id="UP000006727"/>
    </source>
</evidence>
<dbReference type="GeneID" id="112293434"/>
<dbReference type="Gene3D" id="3.40.50.10140">
    <property type="entry name" value="Toll/interleukin-1 receptor homology (TIR) domain"/>
    <property type="match status" value="1"/>
</dbReference>
<proteinExistence type="predicted"/>
<dbReference type="GO" id="GO:0007165">
    <property type="term" value="P:signal transduction"/>
    <property type="evidence" value="ECO:0007669"/>
    <property type="project" value="InterPro"/>
</dbReference>
<dbReference type="InterPro" id="IPR027417">
    <property type="entry name" value="P-loop_NTPase"/>
</dbReference>
<dbReference type="AlphaFoldDB" id="A0A7I4DCA8"/>
<dbReference type="OrthoDB" id="1905256at2759"/>
<dbReference type="InterPro" id="IPR002182">
    <property type="entry name" value="NB-ARC"/>
</dbReference>
<dbReference type="SMART" id="SM00255">
    <property type="entry name" value="TIR"/>
    <property type="match status" value="1"/>
</dbReference>
<dbReference type="Gramene" id="Pp3c2_5130V3.3">
    <property type="protein sequence ID" value="Pp3c2_5130V3.3"/>
    <property type="gene ID" value="Pp3c2_5130"/>
</dbReference>
<dbReference type="PANTHER" id="PTHR11017">
    <property type="entry name" value="LEUCINE-RICH REPEAT-CONTAINING PROTEIN"/>
    <property type="match status" value="1"/>
</dbReference>
<dbReference type="Gramene" id="Pp3c2_5130V3.7">
    <property type="protein sequence ID" value="Pp3c2_5130V3.7"/>
    <property type="gene ID" value="Pp3c2_5130"/>
</dbReference>
<dbReference type="InterPro" id="IPR032675">
    <property type="entry name" value="LRR_dom_sf"/>
</dbReference>
<dbReference type="SUPFAM" id="SSF52058">
    <property type="entry name" value="L domain-like"/>
    <property type="match status" value="1"/>
</dbReference>
<dbReference type="PRINTS" id="PR00364">
    <property type="entry name" value="DISEASERSIST"/>
</dbReference>
<feature type="compositionally biased region" description="Polar residues" evidence="1">
    <location>
        <begin position="685"/>
        <end position="699"/>
    </location>
</feature>
<keyword evidence="4" id="KW-1185">Reference proteome</keyword>
<dbReference type="Gramene" id="Pp3c2_5130V3.4">
    <property type="protein sequence ID" value="Pp3c2_5130V3.4"/>
    <property type="gene ID" value="Pp3c2_5130"/>
</dbReference>
<accession>A0A7I4DCA8</accession>
<dbReference type="GO" id="GO:0006952">
    <property type="term" value="P:defense response"/>
    <property type="evidence" value="ECO:0007669"/>
    <property type="project" value="InterPro"/>
</dbReference>
<gene>
    <name evidence="3" type="primary">LOC112293434</name>
</gene>
<dbReference type="PROSITE" id="PS50104">
    <property type="entry name" value="TIR"/>
    <property type="match status" value="1"/>
</dbReference>
<sequence length="964" mass="110847">MWCFRGSKFEVSPASRGPADVRIPSLEPHHKVFLSHSGYQKPFVEQLCEDLVAHTYIPFFDQRNDSLPKGEKFAKLIFDAARQCHVGVVVLSEEYLTSKWPMLELVEFCKAADEKRKAGDQFVRVLPLYYKLSIGQIKDDSNKTRWRKKWTSFAKKDKRIDLRDWENALKLLQDVNGISLPADGSEVSYRRDIVKKIWYLCPPHVPYDLDEKEGWERICKVLSGLFVADEGVEKLGIYGMGGLGKTTICKGMCNYFHGHFFGRVFHLELVSGRKQLDLQKQMLKTLFRLGDDILQTVASSDEVVTCLNKHAGTHPVLLIIDNVQDDHDSQEEARGYLKAKFCEGSKVVITSRSRVALEKLLPGPEFRKAMPELERDEAARIFLRRAVRHEKRLFSLDPRENKVLDTCLEQCSFSMEGDSWHRSKKRHGRRGQYHPLALTALASYLERKAQGNSNLSQWEPHLRGFDKLKLSNDSDRMFGILGMQLRTFTKPKKLLFFDVAIYSRGEVELDLTSVDGWCDWLAMVNPDMGEEELKSELDDLKDVGIIDWGYSTIAIHELYKEYAEWCLSRWGREAENLHEEVWCVRHKPSYGKSLPRALERRAPSGWWPDLERLWLEGMKTACPISALEVQEWRNVVVLQLHNCSSVRELDLHMFCCVRHLELIDMENLETVQFHATKNAGDNRDGQSTGSQVVESTGSSECKDLSEQPNYLQIVMMKSLSSLRRVSSFRSPIPLQKFVLRECPSLEEFPSFQMCTMLDTLELDWTSRVEDKPINLSTLSALRTLIIKNYLGYFGTALYFHIEGLGSLTQLENNLILVNVPVRSLAGLDMLTKLRNLCLDQCHFLQELEGLDCLSCLESLVVSYTKVEKLAGLDKLLQLHSLDCSWCQELVWLPDLDNLPKLKLLSTRGCMKLEKYPLVPRYPFAHLRDPTCAICDKPHCSCYADPFESLDNEGEEMRFMFSFEP</sequence>
<dbReference type="EnsemblPlants" id="Pp3c2_5130V3.7">
    <property type="protein sequence ID" value="Pp3c2_5130V3.7"/>
    <property type="gene ID" value="Pp3c2_5130"/>
</dbReference>
<dbReference type="InterPro" id="IPR044974">
    <property type="entry name" value="Disease_R_plants"/>
</dbReference>
<reference evidence="3 4" key="1">
    <citation type="journal article" date="2008" name="Science">
        <title>The Physcomitrella genome reveals evolutionary insights into the conquest of land by plants.</title>
        <authorList>
            <person name="Rensing S."/>
            <person name="Lang D."/>
            <person name="Zimmer A."/>
            <person name="Terry A."/>
            <person name="Salamov A."/>
            <person name="Shapiro H."/>
            <person name="Nishiyama T."/>
            <person name="Perroud P.-F."/>
            <person name="Lindquist E."/>
            <person name="Kamisugi Y."/>
            <person name="Tanahashi T."/>
            <person name="Sakakibara K."/>
            <person name="Fujita T."/>
            <person name="Oishi K."/>
            <person name="Shin-I T."/>
            <person name="Kuroki Y."/>
            <person name="Toyoda A."/>
            <person name="Suzuki Y."/>
            <person name="Hashimoto A."/>
            <person name="Yamaguchi K."/>
            <person name="Sugano A."/>
            <person name="Kohara Y."/>
            <person name="Fujiyama A."/>
            <person name="Anterola A."/>
            <person name="Aoki S."/>
            <person name="Ashton N."/>
            <person name="Barbazuk W.B."/>
            <person name="Barker E."/>
            <person name="Bennetzen J."/>
            <person name="Bezanilla M."/>
            <person name="Blankenship R."/>
            <person name="Cho S.H."/>
            <person name="Dutcher S."/>
            <person name="Estelle M."/>
            <person name="Fawcett J.A."/>
            <person name="Gundlach H."/>
            <person name="Hanada K."/>
            <person name="Heyl A."/>
            <person name="Hicks K.A."/>
            <person name="Hugh J."/>
            <person name="Lohr M."/>
            <person name="Mayer K."/>
            <person name="Melkozernov A."/>
            <person name="Murata T."/>
            <person name="Nelson D."/>
            <person name="Pils B."/>
            <person name="Prigge M."/>
            <person name="Reiss B."/>
            <person name="Renner T."/>
            <person name="Rombauts S."/>
            <person name="Rushton P."/>
            <person name="Sanderfoot A."/>
            <person name="Schween G."/>
            <person name="Shiu S.-H."/>
            <person name="Stueber K."/>
            <person name="Theodoulou F.L."/>
            <person name="Tu H."/>
            <person name="Van de Peer Y."/>
            <person name="Verrier P.J."/>
            <person name="Waters E."/>
            <person name="Wood A."/>
            <person name="Yang L."/>
            <person name="Cove D."/>
            <person name="Cuming A."/>
            <person name="Hasebe M."/>
            <person name="Lucas S."/>
            <person name="Mishler D.B."/>
            <person name="Reski R."/>
            <person name="Grigoriev I."/>
            <person name="Quatrano R.S."/>
            <person name="Boore J.L."/>
        </authorList>
    </citation>
    <scope>NUCLEOTIDE SEQUENCE [LARGE SCALE GENOMIC DNA]</scope>
    <source>
        <strain evidence="3 4">cv. Gransden 2004</strain>
    </source>
</reference>
<dbReference type="Gene3D" id="3.80.10.10">
    <property type="entry name" value="Ribonuclease Inhibitor"/>
    <property type="match status" value="2"/>
</dbReference>
<dbReference type="PANTHER" id="PTHR11017:SF579">
    <property type="entry name" value="TIR DOMAIN-CONTAINING PROTEIN"/>
    <property type="match status" value="1"/>
</dbReference>
<dbReference type="SUPFAM" id="SSF52200">
    <property type="entry name" value="Toll/Interleukin receptor TIR domain"/>
    <property type="match status" value="1"/>
</dbReference>
<dbReference type="EMBL" id="ABEU02000002">
    <property type="status" value="NOT_ANNOTATED_CDS"/>
    <property type="molecule type" value="Genomic_DNA"/>
</dbReference>
<dbReference type="RefSeq" id="XP_024398593.1">
    <property type="nucleotide sequence ID" value="XM_024542825.2"/>
</dbReference>
<organism evidence="3 4">
    <name type="scientific">Physcomitrium patens</name>
    <name type="common">Spreading-leaved earth moss</name>
    <name type="synonym">Physcomitrella patens</name>
    <dbReference type="NCBI Taxonomy" id="3218"/>
    <lineage>
        <taxon>Eukaryota</taxon>
        <taxon>Viridiplantae</taxon>
        <taxon>Streptophyta</taxon>
        <taxon>Embryophyta</taxon>
        <taxon>Bryophyta</taxon>
        <taxon>Bryophytina</taxon>
        <taxon>Bryopsida</taxon>
        <taxon>Funariidae</taxon>
        <taxon>Funariales</taxon>
        <taxon>Funariaceae</taxon>
        <taxon>Physcomitrium</taxon>
    </lineage>
</organism>
<dbReference type="SUPFAM" id="SSF52540">
    <property type="entry name" value="P-loop containing nucleoside triphosphate hydrolases"/>
    <property type="match status" value="1"/>
</dbReference>
<feature type="domain" description="TIR" evidence="2">
    <location>
        <begin position="28"/>
        <end position="172"/>
    </location>
</feature>
<dbReference type="EnsemblPlants" id="Pp3c2_5130V3.4">
    <property type="protein sequence ID" value="Pp3c2_5130V3.4"/>
    <property type="gene ID" value="Pp3c2_5130"/>
</dbReference>